<evidence type="ECO:0000259" key="2">
    <source>
        <dbReference type="Pfam" id="PF10536"/>
    </source>
</evidence>
<dbReference type="GO" id="GO:0010073">
    <property type="term" value="P:meristem maintenance"/>
    <property type="evidence" value="ECO:0007669"/>
    <property type="project" value="InterPro"/>
</dbReference>
<feature type="region of interest" description="Disordered" evidence="1">
    <location>
        <begin position="1"/>
        <end position="61"/>
    </location>
</feature>
<sequence length="352" mass="40667">MKKLKKMKVRKKKWKKKMKTNISTREPPKKRRRGRPPLNNSNKKGKSVAKKKDRDKRVSSCPYPWPKKKLVLYLQRLHISSSILAGEKHVYCRTNSHNKCLKDWKLTKRQKKILDSCGFKYLRKIIGFTMDNSLVNLVDRWRPGTSTFHFPQFEMTITLEDVCWILRLKPWGLPVTGSYDVQVLGALEEYLGVDYESLDVSGMLGITGKGNCVKLTWLRATFSKLPKNLTDVDFSRHTVLYMLYLLGSTIFSESGGGQVNVKYLPLLSNISQCGGYAWGASALAYLYRIMDRYVYYNGMINLSGSGVLLTTWAYERINIARSDMGTIRRGGDDEEDLDAPVWRRFPRAFMWM</sequence>
<dbReference type="InterPro" id="IPR019557">
    <property type="entry name" value="AminoTfrase-like_pln_mobile"/>
</dbReference>
<accession>A0A7J7LRC5</accession>
<comment type="caution">
    <text evidence="3">The sequence shown here is derived from an EMBL/GenBank/DDBJ whole genome shotgun (WGS) entry which is preliminary data.</text>
</comment>
<proteinExistence type="predicted"/>
<gene>
    <name evidence="3" type="ORF">GIB67_020358</name>
</gene>
<dbReference type="PANTHER" id="PTHR46033:SF1">
    <property type="entry name" value="PROTEIN MAIN-LIKE 2"/>
    <property type="match status" value="1"/>
</dbReference>
<evidence type="ECO:0000256" key="1">
    <source>
        <dbReference type="SAM" id="MobiDB-lite"/>
    </source>
</evidence>
<evidence type="ECO:0000313" key="3">
    <source>
        <dbReference type="EMBL" id="KAF6145167.1"/>
    </source>
</evidence>
<dbReference type="InterPro" id="IPR044824">
    <property type="entry name" value="MAIN-like"/>
</dbReference>
<dbReference type="Pfam" id="PF10536">
    <property type="entry name" value="PMD"/>
    <property type="match status" value="1"/>
</dbReference>
<feature type="domain" description="Aminotransferase-like plant mobile" evidence="2">
    <location>
        <begin position="126"/>
        <end position="328"/>
    </location>
</feature>
<dbReference type="AlphaFoldDB" id="A0A7J7LRC5"/>
<name>A0A7J7LRC5_9MAGN</name>
<dbReference type="EMBL" id="JACGCM010002085">
    <property type="protein sequence ID" value="KAF6145167.1"/>
    <property type="molecule type" value="Genomic_DNA"/>
</dbReference>
<dbReference type="Proteomes" id="UP000541444">
    <property type="component" value="Unassembled WGS sequence"/>
</dbReference>
<keyword evidence="4" id="KW-1185">Reference proteome</keyword>
<feature type="compositionally biased region" description="Basic residues" evidence="1">
    <location>
        <begin position="1"/>
        <end position="19"/>
    </location>
</feature>
<dbReference type="PANTHER" id="PTHR46033">
    <property type="entry name" value="PROTEIN MAIN-LIKE 2"/>
    <property type="match status" value="1"/>
</dbReference>
<organism evidence="3 4">
    <name type="scientific">Kingdonia uniflora</name>
    <dbReference type="NCBI Taxonomy" id="39325"/>
    <lineage>
        <taxon>Eukaryota</taxon>
        <taxon>Viridiplantae</taxon>
        <taxon>Streptophyta</taxon>
        <taxon>Embryophyta</taxon>
        <taxon>Tracheophyta</taxon>
        <taxon>Spermatophyta</taxon>
        <taxon>Magnoliopsida</taxon>
        <taxon>Ranunculales</taxon>
        <taxon>Circaeasteraceae</taxon>
        <taxon>Kingdonia</taxon>
    </lineage>
</organism>
<protein>
    <recommendedName>
        <fullName evidence="2">Aminotransferase-like plant mobile domain-containing protein</fullName>
    </recommendedName>
</protein>
<reference evidence="3 4" key="1">
    <citation type="journal article" date="2020" name="IScience">
        <title>Genome Sequencing of the Endangered Kingdonia uniflora (Circaeasteraceae, Ranunculales) Reveals Potential Mechanisms of Evolutionary Specialization.</title>
        <authorList>
            <person name="Sun Y."/>
            <person name="Deng T."/>
            <person name="Zhang A."/>
            <person name="Moore M.J."/>
            <person name="Landis J.B."/>
            <person name="Lin N."/>
            <person name="Zhang H."/>
            <person name="Zhang X."/>
            <person name="Huang J."/>
            <person name="Zhang X."/>
            <person name="Sun H."/>
            <person name="Wang H."/>
        </authorList>
    </citation>
    <scope>NUCLEOTIDE SEQUENCE [LARGE SCALE GENOMIC DNA]</scope>
    <source>
        <strain evidence="3">TB1705</strain>
        <tissue evidence="3">Leaf</tissue>
    </source>
</reference>
<dbReference type="OrthoDB" id="1937804at2759"/>
<evidence type="ECO:0000313" key="4">
    <source>
        <dbReference type="Proteomes" id="UP000541444"/>
    </source>
</evidence>